<evidence type="ECO:0000313" key="3">
    <source>
        <dbReference type="RefSeq" id="XP_054849668.1"/>
    </source>
</evidence>
<dbReference type="PANTHER" id="PTHR15375:SF24">
    <property type="entry name" value="PROTEIN DBF4 HOMOLOG B"/>
    <property type="match status" value="1"/>
</dbReference>
<dbReference type="InterPro" id="IPR036420">
    <property type="entry name" value="BRCT_dom_sf"/>
</dbReference>
<organism evidence="2 3">
    <name type="scientific">Eublepharis macularius</name>
    <name type="common">Leopard gecko</name>
    <name type="synonym">Cyrtodactylus macularius</name>
    <dbReference type="NCBI Taxonomy" id="481883"/>
    <lineage>
        <taxon>Eukaryota</taxon>
        <taxon>Metazoa</taxon>
        <taxon>Chordata</taxon>
        <taxon>Craniata</taxon>
        <taxon>Vertebrata</taxon>
        <taxon>Euteleostomi</taxon>
        <taxon>Lepidosauria</taxon>
        <taxon>Squamata</taxon>
        <taxon>Bifurcata</taxon>
        <taxon>Gekkota</taxon>
        <taxon>Eublepharidae</taxon>
        <taxon>Eublepharinae</taxon>
        <taxon>Eublepharis</taxon>
    </lineage>
</organism>
<dbReference type="GO" id="GO:1901987">
    <property type="term" value="P:regulation of cell cycle phase transition"/>
    <property type="evidence" value="ECO:0007669"/>
    <property type="project" value="TreeGrafter"/>
</dbReference>
<dbReference type="AlphaFoldDB" id="A0AA97K433"/>
<dbReference type="InterPro" id="IPR001357">
    <property type="entry name" value="BRCT_dom"/>
</dbReference>
<dbReference type="SUPFAM" id="SSF52113">
    <property type="entry name" value="BRCT domain"/>
    <property type="match status" value="1"/>
</dbReference>
<keyword evidence="2" id="KW-1185">Reference proteome</keyword>
<dbReference type="InterPro" id="IPR051590">
    <property type="entry name" value="Replication_Regulatory_Kinase"/>
</dbReference>
<protein>
    <submittedName>
        <fullName evidence="3">Protein DBF4 homolog B-like</fullName>
    </submittedName>
</protein>
<dbReference type="GeneID" id="129339090"/>
<dbReference type="Gene3D" id="3.40.50.10190">
    <property type="entry name" value="BRCT domain"/>
    <property type="match status" value="1"/>
</dbReference>
<dbReference type="KEGG" id="emc:129339090"/>
<dbReference type="Proteomes" id="UP001190640">
    <property type="component" value="Chromosome 12"/>
</dbReference>
<evidence type="ECO:0000259" key="1">
    <source>
        <dbReference type="Pfam" id="PF00533"/>
    </source>
</evidence>
<reference evidence="3" key="1">
    <citation type="submission" date="2025-08" db="UniProtKB">
        <authorList>
            <consortium name="RefSeq"/>
        </authorList>
    </citation>
    <scope>IDENTIFICATION</scope>
    <source>
        <tissue evidence="3">Blood</tissue>
    </source>
</reference>
<sequence length="190" mass="21154">MARVDGTAQKIQSKPAWKQVQIGESVRSQPLAGKSFYLDLPSGKNLEFLVKHVKRLGGVVESFLSKEVTCVVSNSQEARKERWGKKQTAAVLRDTRAGRHTTVGLERRYKDPLCKPADAIRDTILVTRGRELLQKAIRSQSKPCGSNSILASARSWGVQIMHADEMFAYIQWQEERHHSTRQVGGAGSAV</sequence>
<dbReference type="GO" id="GO:0043539">
    <property type="term" value="F:protein serine/threonine kinase activator activity"/>
    <property type="evidence" value="ECO:0007669"/>
    <property type="project" value="TreeGrafter"/>
</dbReference>
<dbReference type="GO" id="GO:0010571">
    <property type="term" value="P:positive regulation of nuclear cell cycle DNA replication"/>
    <property type="evidence" value="ECO:0007669"/>
    <property type="project" value="TreeGrafter"/>
</dbReference>
<evidence type="ECO:0000313" key="2">
    <source>
        <dbReference type="Proteomes" id="UP001190640"/>
    </source>
</evidence>
<dbReference type="CDD" id="cd00027">
    <property type="entry name" value="BRCT"/>
    <property type="match status" value="1"/>
</dbReference>
<dbReference type="RefSeq" id="XP_054849668.1">
    <property type="nucleotide sequence ID" value="XM_054993693.1"/>
</dbReference>
<accession>A0AA97K433</accession>
<gene>
    <name evidence="3" type="primary">LOC129339090</name>
</gene>
<dbReference type="PANTHER" id="PTHR15375">
    <property type="entry name" value="ACTIVATOR OF S-PHASE KINASE-RELATED"/>
    <property type="match status" value="1"/>
</dbReference>
<name>A0AA97K433_EUBMA</name>
<feature type="domain" description="BRCT" evidence="1">
    <location>
        <begin position="28"/>
        <end position="90"/>
    </location>
</feature>
<proteinExistence type="predicted"/>
<dbReference type="GO" id="GO:0031431">
    <property type="term" value="C:Dbf4-dependent protein kinase complex"/>
    <property type="evidence" value="ECO:0007669"/>
    <property type="project" value="TreeGrafter"/>
</dbReference>
<dbReference type="Pfam" id="PF00533">
    <property type="entry name" value="BRCT"/>
    <property type="match status" value="1"/>
</dbReference>